<evidence type="ECO:0000256" key="8">
    <source>
        <dbReference type="ARBA" id="ARBA00022842"/>
    </source>
</evidence>
<evidence type="ECO:0000256" key="3">
    <source>
        <dbReference type="ARBA" id="ARBA00016182"/>
    </source>
</evidence>
<dbReference type="GO" id="GO:0042162">
    <property type="term" value="F:telomeric DNA binding"/>
    <property type="evidence" value="ECO:0007669"/>
    <property type="project" value="TreeGrafter"/>
</dbReference>
<proteinExistence type="inferred from homology"/>
<evidence type="ECO:0000256" key="4">
    <source>
        <dbReference type="ARBA" id="ARBA00022454"/>
    </source>
</evidence>
<feature type="domain" description="Reverse transcriptase" evidence="15">
    <location>
        <begin position="259"/>
        <end position="565"/>
    </location>
</feature>
<dbReference type="EC" id="2.7.7.49" evidence="2 14"/>
<evidence type="ECO:0000256" key="1">
    <source>
        <dbReference type="ARBA" id="ARBA00008001"/>
    </source>
</evidence>
<dbReference type="STRING" id="42155.A0A0R3QU11"/>
<evidence type="ECO:0000256" key="11">
    <source>
        <dbReference type="ARBA" id="ARBA00023242"/>
    </source>
</evidence>
<evidence type="ECO:0000313" key="16">
    <source>
        <dbReference type="EMBL" id="VDO31186.1"/>
    </source>
</evidence>
<evidence type="ECO:0000256" key="7">
    <source>
        <dbReference type="ARBA" id="ARBA00022723"/>
    </source>
</evidence>
<evidence type="ECO:0000256" key="12">
    <source>
        <dbReference type="ARBA" id="ARBA00032044"/>
    </source>
</evidence>
<dbReference type="WBParaSite" id="BTMF_0001121301-mRNA-1">
    <property type="protein sequence ID" value="BTMF_0001121301-mRNA-1"/>
    <property type="gene ID" value="BTMF_0001121301"/>
</dbReference>
<dbReference type="PANTHER" id="PTHR12066">
    <property type="entry name" value="TELOMERASE REVERSE TRANSCRIPTASE"/>
    <property type="match status" value="1"/>
</dbReference>
<dbReference type="Pfam" id="PF12009">
    <property type="entry name" value="Telomerase_RBD"/>
    <property type="match status" value="1"/>
</dbReference>
<evidence type="ECO:0000259" key="15">
    <source>
        <dbReference type="PROSITE" id="PS50878"/>
    </source>
</evidence>
<dbReference type="InterPro" id="IPR003545">
    <property type="entry name" value="Telomerase_RT"/>
</dbReference>
<dbReference type="PRINTS" id="PR01365">
    <property type="entry name" value="TELOMERASERT"/>
</dbReference>
<evidence type="ECO:0000313" key="18">
    <source>
        <dbReference type="WBParaSite" id="BTMF_0001121301-mRNA-1"/>
    </source>
</evidence>
<evidence type="ECO:0000256" key="13">
    <source>
        <dbReference type="ARBA" id="ARBA00048173"/>
    </source>
</evidence>
<comment type="function">
    <text evidence="14">Telomerase is a ribonucleoprotein enzyme essential for the replication of chromosome termini in most eukaryotes. It elongates telomeres. It is a reverse transcriptase that adds simple sequence repeats to chromosome ends by copying a template sequence within the RNA component of the enzyme.</text>
</comment>
<keyword evidence="11 14" id="KW-0539">Nucleus</keyword>
<dbReference type="AlphaFoldDB" id="A0A0R3QU11"/>
<keyword evidence="6 14" id="KW-0548">Nucleotidyltransferase</keyword>
<dbReference type="EMBL" id="UZAG01016841">
    <property type="protein sequence ID" value="VDO31186.1"/>
    <property type="molecule type" value="Genomic_DNA"/>
</dbReference>
<keyword evidence="10 14" id="KW-0695">RNA-directed DNA polymerase</keyword>
<accession>A0A0R3QU11</accession>
<dbReference type="GO" id="GO:0003720">
    <property type="term" value="F:telomerase activity"/>
    <property type="evidence" value="ECO:0007669"/>
    <property type="project" value="InterPro"/>
</dbReference>
<dbReference type="PANTHER" id="PTHR12066:SF0">
    <property type="entry name" value="TELOMERASE REVERSE TRANSCRIPTASE"/>
    <property type="match status" value="1"/>
</dbReference>
<sequence length="689" mass="80629">MGSYFADEGEILEMTEQRKFLIGSRMCFHSTDHSWLNHRQGRMVSCHLPIVLSMIPFRNSYTDSISLCNEMIGAENFNKLDHLQQLLLEEICSYIRRRLADLSIKYSLKHTVPHLDDSDVESLLRKSVTYVQYRGFMRAIFGYLLPLDLIGKYNTKLVIDRISSILFNLGYDEIVRLSDLFSIPFKTSTIKWLRNLPSYELCSIHRKFLLWFLRTSFHITKAAFYVTPENTTRLLRFYRKDIWKRIESHSFQLLSEKRDLKKVKEVEKSTVGAQIRFLPKNSGIRSLIVPTGKSFQRQYSATALKIASVVIDLICSKQRKYSKELPLTGAAIWNGSLFYSSFEAWCIFSCFIIPGIGAFPRRFRRFMQMNRSTRIYAVKTDVRDCFHCINQNLLRSILRKHILLTKHFRLNASVIGTSSLVFARRFGFGCGIDNHNCNLLELCITGEMVIWFLETYVINKEFEYRSGIYRAFRGIPQGNHASTRLCDLYLGAADCERYLELMKRRDTLLIRYFLEVMHLGADDSYNIIADSTKTVINFYCERSKLLISGKMVGSCSAVPWCGYIIYPGLRRYCIDWAKIHSEKAVSCRIIHKIGSHEKRIAVLKFLKASLLEKYRMVHRLPFDKWKVNVLKKFAIIGTKFYARPYARKVRLSMKGRWNRVFWQNLRAWLRQGFKYSYNTKLAHLYGSNS</sequence>
<dbReference type="GO" id="GO:0000781">
    <property type="term" value="C:chromosome, telomeric region"/>
    <property type="evidence" value="ECO:0007669"/>
    <property type="project" value="UniProtKB-SubCell"/>
</dbReference>
<comment type="subcellular location">
    <subcellularLocation>
        <location evidence="14">Nucleus</location>
    </subcellularLocation>
    <subcellularLocation>
        <location evidence="14">Chromosome</location>
        <location evidence="14">Telomere</location>
    </subcellularLocation>
</comment>
<comment type="similarity">
    <text evidence="1 14">Belongs to the reverse transcriptase family. Telomerase subfamily.</text>
</comment>
<dbReference type="GO" id="GO:0000333">
    <property type="term" value="C:telomerase catalytic core complex"/>
    <property type="evidence" value="ECO:0007669"/>
    <property type="project" value="TreeGrafter"/>
</dbReference>
<protein>
    <recommendedName>
        <fullName evidence="3 14">Telomerase reverse transcriptase</fullName>
        <ecNumber evidence="2 14">2.7.7.49</ecNumber>
    </recommendedName>
    <alternativeName>
        <fullName evidence="12 14">Telomerase catalytic subunit</fullName>
    </alternativeName>
</protein>
<evidence type="ECO:0000256" key="6">
    <source>
        <dbReference type="ARBA" id="ARBA00022695"/>
    </source>
</evidence>
<evidence type="ECO:0000256" key="2">
    <source>
        <dbReference type="ARBA" id="ARBA00012493"/>
    </source>
</evidence>
<dbReference type="GO" id="GO:0007004">
    <property type="term" value="P:telomere maintenance via telomerase"/>
    <property type="evidence" value="ECO:0007669"/>
    <property type="project" value="TreeGrafter"/>
</dbReference>
<evidence type="ECO:0000256" key="14">
    <source>
        <dbReference type="RuleBase" id="RU365061"/>
    </source>
</evidence>
<dbReference type="InterPro" id="IPR021891">
    <property type="entry name" value="Telomerase_RBD"/>
</dbReference>
<dbReference type="Gene3D" id="1.10.132.70">
    <property type="match status" value="1"/>
</dbReference>
<dbReference type="GO" id="GO:0046872">
    <property type="term" value="F:metal ion binding"/>
    <property type="evidence" value="ECO:0007669"/>
    <property type="project" value="UniProtKB-KW"/>
</dbReference>
<keyword evidence="7 14" id="KW-0479">Metal-binding</keyword>
<reference evidence="16 17" key="2">
    <citation type="submission" date="2018-11" db="EMBL/GenBank/DDBJ databases">
        <authorList>
            <consortium name="Pathogen Informatics"/>
        </authorList>
    </citation>
    <scope>NUCLEOTIDE SEQUENCE [LARGE SCALE GENOMIC DNA]</scope>
</reference>
<organism evidence="18">
    <name type="scientific">Brugia timori</name>
    <dbReference type="NCBI Taxonomy" id="42155"/>
    <lineage>
        <taxon>Eukaryota</taxon>
        <taxon>Metazoa</taxon>
        <taxon>Ecdysozoa</taxon>
        <taxon>Nematoda</taxon>
        <taxon>Chromadorea</taxon>
        <taxon>Rhabditida</taxon>
        <taxon>Spirurina</taxon>
        <taxon>Spiruromorpha</taxon>
        <taxon>Filarioidea</taxon>
        <taxon>Onchocercidae</taxon>
        <taxon>Brugia</taxon>
    </lineage>
</organism>
<comment type="catalytic activity">
    <reaction evidence="13 14">
        <text>DNA(n) + a 2'-deoxyribonucleoside 5'-triphosphate = DNA(n+1) + diphosphate</text>
        <dbReference type="Rhea" id="RHEA:22508"/>
        <dbReference type="Rhea" id="RHEA-COMP:17339"/>
        <dbReference type="Rhea" id="RHEA-COMP:17340"/>
        <dbReference type="ChEBI" id="CHEBI:33019"/>
        <dbReference type="ChEBI" id="CHEBI:61560"/>
        <dbReference type="ChEBI" id="CHEBI:173112"/>
        <dbReference type="EC" id="2.7.7.49"/>
    </reaction>
</comment>
<keyword evidence="9 14" id="KW-0779">Telomere</keyword>
<dbReference type="Proteomes" id="UP000280834">
    <property type="component" value="Unassembled WGS sequence"/>
</dbReference>
<name>A0A0R3QU11_9BILA</name>
<keyword evidence="17" id="KW-1185">Reference proteome</keyword>
<dbReference type="SMART" id="SM00975">
    <property type="entry name" value="Telomerase_RBD"/>
    <property type="match status" value="1"/>
</dbReference>
<evidence type="ECO:0000256" key="5">
    <source>
        <dbReference type="ARBA" id="ARBA00022679"/>
    </source>
</evidence>
<evidence type="ECO:0000256" key="10">
    <source>
        <dbReference type="ARBA" id="ARBA00022918"/>
    </source>
</evidence>
<dbReference type="GO" id="GO:0070034">
    <property type="term" value="F:telomerase RNA binding"/>
    <property type="evidence" value="ECO:0007669"/>
    <property type="project" value="TreeGrafter"/>
</dbReference>
<reference evidence="18" key="1">
    <citation type="submission" date="2017-02" db="UniProtKB">
        <authorList>
            <consortium name="WormBaseParasite"/>
        </authorList>
    </citation>
    <scope>IDENTIFICATION</scope>
</reference>
<keyword evidence="5 14" id="KW-0808">Transferase</keyword>
<keyword evidence="4 14" id="KW-0158">Chromosome</keyword>
<dbReference type="InterPro" id="IPR000477">
    <property type="entry name" value="RT_dom"/>
</dbReference>
<evidence type="ECO:0000313" key="17">
    <source>
        <dbReference type="Proteomes" id="UP000280834"/>
    </source>
</evidence>
<gene>
    <name evidence="16" type="ORF">BTMF_LOCUS9247</name>
</gene>
<evidence type="ECO:0000256" key="9">
    <source>
        <dbReference type="ARBA" id="ARBA00022895"/>
    </source>
</evidence>
<keyword evidence="8 14" id="KW-0460">Magnesium</keyword>
<dbReference type="PROSITE" id="PS50878">
    <property type="entry name" value="RT_POL"/>
    <property type="match status" value="1"/>
</dbReference>